<dbReference type="GO" id="GO:0004114">
    <property type="term" value="F:3',5'-cyclic-nucleotide phosphodiesterase activity"/>
    <property type="evidence" value="ECO:0007669"/>
    <property type="project" value="UniProtKB-EC"/>
</dbReference>
<dbReference type="Pfam" id="PF00149">
    <property type="entry name" value="Metallophos"/>
    <property type="match status" value="1"/>
</dbReference>
<dbReference type="Proteomes" id="UP000215027">
    <property type="component" value="Chromosome I"/>
</dbReference>
<accession>A0A160T4J2</accession>
<dbReference type="OrthoDB" id="651281at2"/>
<keyword evidence="7" id="KW-1185">Reference proteome</keyword>
<gene>
    <name evidence="6" type="ORF">CFX0092_A1797</name>
</gene>
<dbReference type="EC" id="3.1.4.17" evidence="6"/>
<dbReference type="PANTHER" id="PTHR42988:SF2">
    <property type="entry name" value="CYCLIC NUCLEOTIDE PHOSPHODIESTERASE CBUA0032-RELATED"/>
    <property type="match status" value="1"/>
</dbReference>
<evidence type="ECO:0000313" key="6">
    <source>
        <dbReference type="EMBL" id="CUS03675.2"/>
    </source>
</evidence>
<dbReference type="SUPFAM" id="SSF56300">
    <property type="entry name" value="Metallo-dependent phosphatases"/>
    <property type="match status" value="1"/>
</dbReference>
<name>A0A160T4J2_9CHLR</name>
<evidence type="ECO:0000256" key="1">
    <source>
        <dbReference type="ARBA" id="ARBA00022723"/>
    </source>
</evidence>
<evidence type="ECO:0000256" key="4">
    <source>
        <dbReference type="ARBA" id="ARBA00025742"/>
    </source>
</evidence>
<evidence type="ECO:0000313" key="7">
    <source>
        <dbReference type="Proteomes" id="UP000215027"/>
    </source>
</evidence>
<proteinExistence type="inferred from homology"/>
<dbReference type="KEGG" id="pbf:CFX0092_A1797"/>
<sequence>MPPVYFVHLSDTHFGPTEGYSRQGHRSLPYARHVIDLINNLPTRPDFVVHTGDVTTHPTEAAYRLAAETFAALDAPIYYCTGNHDRSSDIHRYLPMGPKEDCQPGTDTLSYTFEVRGERFLVLDARGPDQIDPHGLLSAQQMDVLRREATPDGPPLTIFTHYPTLRLNAPWMDANMLIFNGEEMHQALLPARGRLRGVFYGHIHNSMQTWRDGILYCAAASTFAGFTTWPTEEMIRADHDAMPAFNFVQLLPDQTIVQQRPFARLVGEPVRRTKENDSGSLED</sequence>
<keyword evidence="3" id="KW-0408">Iron</keyword>
<dbReference type="InterPro" id="IPR050884">
    <property type="entry name" value="CNP_phosphodiesterase-III"/>
</dbReference>
<reference evidence="6" key="1">
    <citation type="submission" date="2016-01" db="EMBL/GenBank/DDBJ databases">
        <authorList>
            <person name="Mcilroy J.S."/>
            <person name="Karst M S."/>
            <person name="Albertsen M."/>
        </authorList>
    </citation>
    <scope>NUCLEOTIDE SEQUENCE</scope>
    <source>
        <strain evidence="6">Cfx-K</strain>
    </source>
</reference>
<dbReference type="GO" id="GO:0046872">
    <property type="term" value="F:metal ion binding"/>
    <property type="evidence" value="ECO:0007669"/>
    <property type="project" value="UniProtKB-KW"/>
</dbReference>
<protein>
    <submittedName>
        <fullName evidence="6">3',5'-cyclic adenosine monophosphate phosphodiesterase CpdA</fullName>
        <ecNumber evidence="6">3.1.4.17</ecNumber>
    </submittedName>
</protein>
<dbReference type="AlphaFoldDB" id="A0A160T4J2"/>
<organism evidence="6 7">
    <name type="scientific">Candidatus Promineifilum breve</name>
    <dbReference type="NCBI Taxonomy" id="1806508"/>
    <lineage>
        <taxon>Bacteria</taxon>
        <taxon>Bacillati</taxon>
        <taxon>Chloroflexota</taxon>
        <taxon>Ardenticatenia</taxon>
        <taxon>Candidatus Promineifilales</taxon>
        <taxon>Candidatus Promineifilaceae</taxon>
        <taxon>Candidatus Promineifilum</taxon>
    </lineage>
</organism>
<dbReference type="Gene3D" id="3.60.21.10">
    <property type="match status" value="1"/>
</dbReference>
<dbReference type="EMBL" id="LN890655">
    <property type="protein sequence ID" value="CUS03675.2"/>
    <property type="molecule type" value="Genomic_DNA"/>
</dbReference>
<dbReference type="InterPro" id="IPR004843">
    <property type="entry name" value="Calcineurin-like_PHP"/>
</dbReference>
<dbReference type="PANTHER" id="PTHR42988">
    <property type="entry name" value="PHOSPHOHYDROLASE"/>
    <property type="match status" value="1"/>
</dbReference>
<evidence type="ECO:0000259" key="5">
    <source>
        <dbReference type="Pfam" id="PF00149"/>
    </source>
</evidence>
<dbReference type="RefSeq" id="WP_095043128.1">
    <property type="nucleotide sequence ID" value="NZ_LN890655.1"/>
</dbReference>
<keyword evidence="1" id="KW-0479">Metal-binding</keyword>
<evidence type="ECO:0000256" key="3">
    <source>
        <dbReference type="ARBA" id="ARBA00023004"/>
    </source>
</evidence>
<feature type="domain" description="Calcineurin-like phosphoesterase" evidence="5">
    <location>
        <begin position="6"/>
        <end position="205"/>
    </location>
</feature>
<comment type="similarity">
    <text evidence="4">Belongs to the cyclic nucleotide phosphodiesterase class-III family.</text>
</comment>
<keyword evidence="2 6" id="KW-0378">Hydrolase</keyword>
<dbReference type="InterPro" id="IPR029052">
    <property type="entry name" value="Metallo-depent_PP-like"/>
</dbReference>
<evidence type="ECO:0000256" key="2">
    <source>
        <dbReference type="ARBA" id="ARBA00022801"/>
    </source>
</evidence>